<dbReference type="PROSITE" id="PS50088">
    <property type="entry name" value="ANK_REPEAT"/>
    <property type="match status" value="3"/>
</dbReference>
<protein>
    <recommendedName>
        <fullName evidence="4">Ankryin</fullName>
    </recommendedName>
</protein>
<dbReference type="RefSeq" id="WP_189568267.1">
    <property type="nucleotide sequence ID" value="NZ_BMXI01000004.1"/>
</dbReference>
<dbReference type="AlphaFoldDB" id="A0A918WHS8"/>
<dbReference type="Proteomes" id="UP000644507">
    <property type="component" value="Unassembled WGS sequence"/>
</dbReference>
<reference evidence="2" key="2">
    <citation type="submission" date="2020-09" db="EMBL/GenBank/DDBJ databases">
        <authorList>
            <person name="Sun Q."/>
            <person name="Kim S."/>
        </authorList>
    </citation>
    <scope>NUCLEOTIDE SEQUENCE</scope>
    <source>
        <strain evidence="2">KCTC 12988</strain>
    </source>
</reference>
<reference evidence="2" key="1">
    <citation type="journal article" date="2014" name="Int. J. Syst. Evol. Microbiol.">
        <title>Complete genome sequence of Corynebacterium casei LMG S-19264T (=DSM 44701T), isolated from a smear-ripened cheese.</title>
        <authorList>
            <consortium name="US DOE Joint Genome Institute (JGI-PGF)"/>
            <person name="Walter F."/>
            <person name="Albersmeier A."/>
            <person name="Kalinowski J."/>
            <person name="Ruckert C."/>
        </authorList>
    </citation>
    <scope>NUCLEOTIDE SEQUENCE</scope>
    <source>
        <strain evidence="2">KCTC 12988</strain>
    </source>
</reference>
<dbReference type="PANTHER" id="PTHR46224:SF64">
    <property type="entry name" value="IQ MOTIF AND ANKYRIN REPEAT DOMAIN-CONTAINING PROTEIN 1"/>
    <property type="match status" value="1"/>
</dbReference>
<dbReference type="PROSITE" id="PS50297">
    <property type="entry name" value="ANK_REP_REGION"/>
    <property type="match status" value="2"/>
</dbReference>
<dbReference type="InterPro" id="IPR051616">
    <property type="entry name" value="Cul2-RING_E3_ligase_SR"/>
</dbReference>
<name>A0A918WHS8_9BACT</name>
<evidence type="ECO:0000256" key="1">
    <source>
        <dbReference type="PROSITE-ProRule" id="PRU00023"/>
    </source>
</evidence>
<evidence type="ECO:0008006" key="4">
    <source>
        <dbReference type="Google" id="ProtNLM"/>
    </source>
</evidence>
<accession>A0A918WHS8</accession>
<comment type="caution">
    <text evidence="2">The sequence shown here is derived from an EMBL/GenBank/DDBJ whole genome shotgun (WGS) entry which is preliminary data.</text>
</comment>
<proteinExistence type="predicted"/>
<dbReference type="SUPFAM" id="SSF48403">
    <property type="entry name" value="Ankyrin repeat"/>
    <property type="match status" value="1"/>
</dbReference>
<feature type="repeat" description="ANK" evidence="1">
    <location>
        <begin position="169"/>
        <end position="201"/>
    </location>
</feature>
<feature type="repeat" description="ANK" evidence="1">
    <location>
        <begin position="201"/>
        <end position="233"/>
    </location>
</feature>
<sequence>MEKTPNSQFQATALHQAAENGEGDACRQLIADKHPLNPLNEQGWTPLLLAVMADNIETVALLLDSGCAIEYRYQREDTPDERARIKESTEALFDSPEMQSSQKELLSQLPPELVDDPLFKEAFSGHPEGFDEIHFEVQTEHAIEHASSLAMLKLLIERYQADVNHVGPDGYWPLSTFAESDDLVAVEWLLSNGADPNLTSTGETAIFKAVRNDNLEMVQLLHRSGARLDVQDVDGWTVLCACQSLPAAKWLIENGADPRVKDQVDFPCWHWVEDPPASQFLKEQALRKGPRKWNKR</sequence>
<dbReference type="SMART" id="SM00248">
    <property type="entry name" value="ANK"/>
    <property type="match status" value="5"/>
</dbReference>
<dbReference type="Pfam" id="PF12796">
    <property type="entry name" value="Ank_2"/>
    <property type="match status" value="2"/>
</dbReference>
<dbReference type="Gene3D" id="1.25.40.20">
    <property type="entry name" value="Ankyrin repeat-containing domain"/>
    <property type="match status" value="2"/>
</dbReference>
<gene>
    <name evidence="2" type="ORF">GCM10007100_11850</name>
</gene>
<keyword evidence="1" id="KW-0040">ANK repeat</keyword>
<organism evidence="2 3">
    <name type="scientific">Roseibacillus persicicus</name>
    <dbReference type="NCBI Taxonomy" id="454148"/>
    <lineage>
        <taxon>Bacteria</taxon>
        <taxon>Pseudomonadati</taxon>
        <taxon>Verrucomicrobiota</taxon>
        <taxon>Verrucomicrobiia</taxon>
        <taxon>Verrucomicrobiales</taxon>
        <taxon>Verrucomicrobiaceae</taxon>
        <taxon>Roseibacillus</taxon>
    </lineage>
</organism>
<dbReference type="PANTHER" id="PTHR46224">
    <property type="entry name" value="ANKYRIN REPEAT FAMILY PROTEIN"/>
    <property type="match status" value="1"/>
</dbReference>
<dbReference type="InterPro" id="IPR036770">
    <property type="entry name" value="Ankyrin_rpt-contain_sf"/>
</dbReference>
<evidence type="ECO:0000313" key="3">
    <source>
        <dbReference type="Proteomes" id="UP000644507"/>
    </source>
</evidence>
<dbReference type="InterPro" id="IPR002110">
    <property type="entry name" value="Ankyrin_rpt"/>
</dbReference>
<dbReference type="EMBL" id="BMXI01000004">
    <property type="protein sequence ID" value="GHC47705.1"/>
    <property type="molecule type" value="Genomic_DNA"/>
</dbReference>
<feature type="repeat" description="ANK" evidence="1">
    <location>
        <begin position="42"/>
        <end position="74"/>
    </location>
</feature>
<evidence type="ECO:0000313" key="2">
    <source>
        <dbReference type="EMBL" id="GHC47705.1"/>
    </source>
</evidence>
<keyword evidence="3" id="KW-1185">Reference proteome</keyword>